<evidence type="ECO:0000256" key="2">
    <source>
        <dbReference type="ARBA" id="ARBA00009012"/>
    </source>
</evidence>
<keyword evidence="3 6" id="KW-0812">Transmembrane</keyword>
<feature type="transmembrane region" description="Helical" evidence="6">
    <location>
        <begin position="195"/>
        <end position="215"/>
    </location>
</feature>
<evidence type="ECO:0008006" key="8">
    <source>
        <dbReference type="Google" id="ProtNLM"/>
    </source>
</evidence>
<dbReference type="STRING" id="743722.Sph21_4577"/>
<comment type="similarity">
    <text evidence="2">Belongs to the TMEM19 family.</text>
</comment>
<keyword evidence="4 6" id="KW-1133">Transmembrane helix</keyword>
<feature type="transmembrane region" description="Helical" evidence="6">
    <location>
        <begin position="101"/>
        <end position="121"/>
    </location>
</feature>
<proteinExistence type="inferred from homology"/>
<evidence type="ECO:0000256" key="6">
    <source>
        <dbReference type="SAM" id="Phobius"/>
    </source>
</evidence>
<dbReference type="Pfam" id="PF01940">
    <property type="entry name" value="DUF92"/>
    <property type="match status" value="1"/>
</dbReference>
<feature type="transmembrane region" description="Helical" evidence="6">
    <location>
        <begin position="13"/>
        <end position="33"/>
    </location>
</feature>
<evidence type="ECO:0000256" key="1">
    <source>
        <dbReference type="ARBA" id="ARBA00004141"/>
    </source>
</evidence>
<evidence type="ECO:0000256" key="5">
    <source>
        <dbReference type="ARBA" id="ARBA00023136"/>
    </source>
</evidence>
<gene>
    <name evidence="7" type="ordered locus">Sph21_4577</name>
</gene>
<evidence type="ECO:0000313" key="7">
    <source>
        <dbReference type="EMBL" id="ADZ81092.1"/>
    </source>
</evidence>
<dbReference type="PANTHER" id="PTHR13353">
    <property type="entry name" value="TRANSMEMBRANE PROTEIN 19"/>
    <property type="match status" value="1"/>
</dbReference>
<dbReference type="InterPro" id="IPR002794">
    <property type="entry name" value="DUF92_TMEM19"/>
</dbReference>
<dbReference type="EMBL" id="CP002584">
    <property type="protein sequence ID" value="ADZ81092.1"/>
    <property type="molecule type" value="Genomic_DNA"/>
</dbReference>
<accession>F4C7N1</accession>
<feature type="transmembrane region" description="Helical" evidence="6">
    <location>
        <begin position="62"/>
        <end position="81"/>
    </location>
</feature>
<comment type="subcellular location">
    <subcellularLocation>
        <location evidence="1">Membrane</location>
        <topology evidence="1">Multi-pass membrane protein</topology>
    </subcellularLocation>
</comment>
<dbReference type="GO" id="GO:0016020">
    <property type="term" value="C:membrane"/>
    <property type="evidence" value="ECO:0007669"/>
    <property type="project" value="UniProtKB-SubCell"/>
</dbReference>
<organism evidence="7">
    <name type="scientific">Sphingobacterium sp. (strain 21)</name>
    <dbReference type="NCBI Taxonomy" id="743722"/>
    <lineage>
        <taxon>Bacteria</taxon>
        <taxon>Pseudomonadati</taxon>
        <taxon>Bacteroidota</taxon>
        <taxon>Sphingobacteriia</taxon>
        <taxon>Sphingobacteriales</taxon>
        <taxon>Sphingobacteriaceae</taxon>
        <taxon>Sphingobacterium</taxon>
    </lineage>
</organism>
<dbReference type="KEGG" id="shg:Sph21_4577"/>
<dbReference type="AlphaFoldDB" id="F4C7N1"/>
<name>F4C7N1_SPHS2</name>
<feature type="transmembrane region" description="Helical" evidence="6">
    <location>
        <begin position="127"/>
        <end position="149"/>
    </location>
</feature>
<reference evidence="7" key="1">
    <citation type="submission" date="2011-03" db="EMBL/GenBank/DDBJ databases">
        <title>Complete sequence of Sphingobacterium sp. 21.</title>
        <authorList>
            <consortium name="US DOE Joint Genome Institute"/>
            <person name="Lucas S."/>
            <person name="Copeland A."/>
            <person name="Lapidus A."/>
            <person name="Cheng J.-F."/>
            <person name="Goodwin L."/>
            <person name="Pitluck S."/>
            <person name="Davenport K."/>
            <person name="Detter J.C."/>
            <person name="Han C."/>
            <person name="Tapia R."/>
            <person name="Land M."/>
            <person name="Hauser L."/>
            <person name="Kyrpides N."/>
            <person name="Ivanova N."/>
            <person name="Ovchinnikova G."/>
            <person name="Pagani I."/>
            <person name="Siebers A.K."/>
            <person name="Allgaier M."/>
            <person name="Thelen M.P."/>
            <person name="Hugenholtz P."/>
            <person name="Woyke T."/>
        </authorList>
    </citation>
    <scope>NUCLEOTIDE SEQUENCE</scope>
    <source>
        <strain evidence="7">21</strain>
    </source>
</reference>
<feature type="transmembrane region" description="Helical" evidence="6">
    <location>
        <begin position="170"/>
        <end position="189"/>
    </location>
</feature>
<dbReference type="PATRIC" id="fig|743722.3.peg.4870"/>
<dbReference type="PANTHER" id="PTHR13353:SF5">
    <property type="entry name" value="TRANSMEMBRANE PROTEIN 19"/>
    <property type="match status" value="1"/>
</dbReference>
<sequence>MLNDVILDNPDNLMGNSSLILCFVLLICAMLAVLTKKLTVSAAGLASCIGLLVFYAMGIKELLMLCLFFGLAVLATSHKKIDKAQLLALSKHEETRGAGQVFANGGVAGLLAVLCLIDVSHTDVYKIMMVGSLAAALADTLSSELGTLYGRSFYNMLTFKHDIRGEDGVVSVEGTLIGLMASALMGIVYAGLNKVAVFIAIAGFLGNLFDSILGASLERKQYLGNNGVNFLNTLLGALMVLFFFC</sequence>
<evidence type="ECO:0000256" key="3">
    <source>
        <dbReference type="ARBA" id="ARBA00022692"/>
    </source>
</evidence>
<evidence type="ECO:0000256" key="4">
    <source>
        <dbReference type="ARBA" id="ARBA00022989"/>
    </source>
</evidence>
<feature type="transmembrane region" description="Helical" evidence="6">
    <location>
        <begin position="227"/>
        <end position="244"/>
    </location>
</feature>
<dbReference type="HOGENOM" id="CLU_036918_2_2_10"/>
<keyword evidence="5 6" id="KW-0472">Membrane</keyword>
<protein>
    <recommendedName>
        <fullName evidence="8">DUF92 domain-containing protein</fullName>
    </recommendedName>
</protein>
<dbReference type="eggNOG" id="COG1836">
    <property type="taxonomic scope" value="Bacteria"/>
</dbReference>